<dbReference type="EMBL" id="NHNI01000001">
    <property type="protein sequence ID" value="OZY86056.1"/>
    <property type="molecule type" value="Genomic_DNA"/>
</dbReference>
<evidence type="ECO:0000313" key="3">
    <source>
        <dbReference type="Proteomes" id="UP000216101"/>
    </source>
</evidence>
<sequence length="152" mass="16974">MLNFLLKVIIADIKKSGEGADMNVNCAHKLLKIFSIPGEPFEFGCKETEARKFARLARENYPEQNVCIVSSWVIVDFKSNKRRAPPCETRLYAGCVELDFASRFAHGRRILTTPMITISTPPLFITSNTAYILVGEGSRKAINARKICAGTF</sequence>
<dbReference type="InterPro" id="IPR054232">
    <property type="entry name" value="DUF6957"/>
</dbReference>
<evidence type="ECO:0000259" key="1">
    <source>
        <dbReference type="Pfam" id="PF22275"/>
    </source>
</evidence>
<dbReference type="Proteomes" id="UP000216101">
    <property type="component" value="Unassembled WGS sequence"/>
</dbReference>
<dbReference type="Pfam" id="PF22275">
    <property type="entry name" value="DUF6957"/>
    <property type="match status" value="1"/>
</dbReference>
<organism evidence="2 3">
    <name type="scientific">Cellvibrio mixtus</name>
    <dbReference type="NCBI Taxonomy" id="39650"/>
    <lineage>
        <taxon>Bacteria</taxon>
        <taxon>Pseudomonadati</taxon>
        <taxon>Pseudomonadota</taxon>
        <taxon>Gammaproteobacteria</taxon>
        <taxon>Cellvibrionales</taxon>
        <taxon>Cellvibrionaceae</taxon>
        <taxon>Cellvibrio</taxon>
    </lineage>
</organism>
<keyword evidence="3" id="KW-1185">Reference proteome</keyword>
<reference evidence="3" key="1">
    <citation type="submission" date="2017-05" db="EMBL/GenBank/DDBJ databases">
        <authorList>
            <person name="Barney B.M."/>
        </authorList>
    </citation>
    <scope>NUCLEOTIDE SEQUENCE [LARGE SCALE GENOMIC DNA]</scope>
    <source>
        <strain evidence="3">PSBB022</strain>
    </source>
</reference>
<name>A0A266Q8W3_9GAMM</name>
<comment type="caution">
    <text evidence="2">The sequence shown here is derived from an EMBL/GenBank/DDBJ whole genome shotgun (WGS) entry which is preliminary data.</text>
</comment>
<accession>A0A266Q8W3</accession>
<dbReference type="AlphaFoldDB" id="A0A266Q8W3"/>
<proteinExistence type="predicted"/>
<feature type="domain" description="DUF6957" evidence="1">
    <location>
        <begin position="44"/>
        <end position="148"/>
    </location>
</feature>
<dbReference type="RefSeq" id="WP_094983817.1">
    <property type="nucleotide sequence ID" value="NZ_NHNI01000001.1"/>
</dbReference>
<gene>
    <name evidence="2" type="ORF">CBP51_03220</name>
</gene>
<evidence type="ECO:0000313" key="2">
    <source>
        <dbReference type="EMBL" id="OZY86056.1"/>
    </source>
</evidence>
<protein>
    <recommendedName>
        <fullName evidence="1">DUF6957 domain-containing protein</fullName>
    </recommendedName>
</protein>